<dbReference type="EMBL" id="JAANBB010000034">
    <property type="protein sequence ID" value="KAF7554291.1"/>
    <property type="molecule type" value="Genomic_DNA"/>
</dbReference>
<name>A0A9P5HBN5_9HYPO</name>
<comment type="caution">
    <text evidence="2">The sequence shown here is derived from an EMBL/GenBank/DDBJ whole genome shotgun (WGS) entry which is preliminary data.</text>
</comment>
<dbReference type="PANTHER" id="PTHR47643:SF2">
    <property type="entry name" value="TPR DOMAIN PROTEIN (AFU_ORTHOLOGUE AFUA_5G12710)"/>
    <property type="match status" value="1"/>
</dbReference>
<dbReference type="CDD" id="cd20071">
    <property type="entry name" value="SET_SMYD"/>
    <property type="match status" value="1"/>
</dbReference>
<dbReference type="InterPro" id="IPR011990">
    <property type="entry name" value="TPR-like_helical_dom_sf"/>
</dbReference>
<dbReference type="OrthoDB" id="438641at2759"/>
<evidence type="ECO:0000313" key="2">
    <source>
        <dbReference type="EMBL" id="KAF7554291.1"/>
    </source>
</evidence>
<dbReference type="Gene3D" id="2.170.270.10">
    <property type="entry name" value="SET domain"/>
    <property type="match status" value="1"/>
</dbReference>
<dbReference type="Proteomes" id="UP000722485">
    <property type="component" value="Unassembled WGS sequence"/>
</dbReference>
<proteinExistence type="predicted"/>
<dbReference type="Gene3D" id="1.25.40.10">
    <property type="entry name" value="Tetratricopeptide repeat domain"/>
    <property type="match status" value="1"/>
</dbReference>
<dbReference type="PROSITE" id="PS50280">
    <property type="entry name" value="SET"/>
    <property type="match status" value="1"/>
</dbReference>
<protein>
    <recommendedName>
        <fullName evidence="1">SET domain-containing protein</fullName>
    </recommendedName>
</protein>
<keyword evidence="3" id="KW-1185">Reference proteome</keyword>
<evidence type="ECO:0000259" key="1">
    <source>
        <dbReference type="PROSITE" id="PS50280"/>
    </source>
</evidence>
<dbReference type="InterPro" id="IPR046341">
    <property type="entry name" value="SET_dom_sf"/>
</dbReference>
<dbReference type="SUPFAM" id="SSF82199">
    <property type="entry name" value="SET domain"/>
    <property type="match status" value="1"/>
</dbReference>
<accession>A0A9P5HBN5</accession>
<feature type="domain" description="SET" evidence="1">
    <location>
        <begin position="353"/>
        <end position="548"/>
    </location>
</feature>
<dbReference type="PANTHER" id="PTHR47643">
    <property type="entry name" value="TPR DOMAIN PROTEIN (AFU_ORTHOLOGUE AFUA_5G12710)"/>
    <property type="match status" value="1"/>
</dbReference>
<dbReference type="InterPro" id="IPR053209">
    <property type="entry name" value="Gramillin-biosynth_MTr"/>
</dbReference>
<dbReference type="Pfam" id="PF00856">
    <property type="entry name" value="SET"/>
    <property type="match status" value="1"/>
</dbReference>
<gene>
    <name evidence="2" type="ORF">G7Z17_g3039</name>
</gene>
<dbReference type="AlphaFoldDB" id="A0A9P5HBN5"/>
<dbReference type="SUPFAM" id="SSF48452">
    <property type="entry name" value="TPR-like"/>
    <property type="match status" value="1"/>
</dbReference>
<organism evidence="2 3">
    <name type="scientific">Cylindrodendrum hubeiense</name>
    <dbReference type="NCBI Taxonomy" id="595255"/>
    <lineage>
        <taxon>Eukaryota</taxon>
        <taxon>Fungi</taxon>
        <taxon>Dikarya</taxon>
        <taxon>Ascomycota</taxon>
        <taxon>Pezizomycotina</taxon>
        <taxon>Sordariomycetes</taxon>
        <taxon>Hypocreomycetidae</taxon>
        <taxon>Hypocreales</taxon>
        <taxon>Nectriaceae</taxon>
        <taxon>Cylindrodendrum</taxon>
    </lineage>
</organism>
<evidence type="ECO:0000313" key="3">
    <source>
        <dbReference type="Proteomes" id="UP000722485"/>
    </source>
</evidence>
<reference evidence="2" key="1">
    <citation type="submission" date="2020-03" db="EMBL/GenBank/DDBJ databases">
        <title>Draft Genome Sequence of Cylindrodendrum hubeiense.</title>
        <authorList>
            <person name="Buettner E."/>
            <person name="Kellner H."/>
        </authorList>
    </citation>
    <scope>NUCLEOTIDE SEQUENCE</scope>
    <source>
        <strain evidence="2">IHI 201604</strain>
    </source>
</reference>
<sequence length="743" mass="83678">MDIKDVSHIGEYAQYLERIKDMAERALRRKGQMAREHPPPDQVKARFLMNLELSNIQARSQKGVVATSQVPAPYAPCVRSVSELKPMMISTMRLEMHHRGKRIVLRIRTPPQRMTAVMAIVQDEEDTAVLLQLYNQPDESVMPVSEIIRRDSVLIIKEPFFKCATDGSYSLRVDHPSDIIWLEDTDEKIPPKWRKPVHTLANDSKSIRMQGNDAVQSQSWAVAQRLYTSAIQAAVTTEEEQMAYLNRSLANLRLGHLENAMLDAALGSDADLPSEKGLFREARAHYELKNFSLCMERLQMLAESHPENRAVKPEIDRCTARLHEQQSGEYDFPRMYKQAKLTPPLIDCATFSANVEVRQSPGRGRGLFTTKPVSAGQLLLCEKAFAYSYAGDDQPEKSQTILMNLSTNKIIIGGQADLLKQIVQKIYHSPQSSHSFCDLHHGDYATAAVSESDGAPVVDSFLVEKIISLNSFGAPRTSRLWFAREFSDNITTGDRKQTSHTTSGIWLLASRINHSCVTNCRRAFIGDMQIVRATKDLEAGTELLFYYKPASPLDSYEETQKSLSHWGFTCSCNLCTEKKSIPENTLQRRKSLCAKLKIALQSRRGTDTSKVQRLFEQLEETYPETTANAGRMELWDPCFALGDTLLEGGKPEDAIIMITKGFEALGYLITAYPASGGMERPQLEVKQWGRVTEYVPIAFLTLFMAYARLSPELCMIAKKYIEISYCVVVGERDTVCDVFAELA</sequence>
<dbReference type="SMART" id="SM00317">
    <property type="entry name" value="SET"/>
    <property type="match status" value="1"/>
</dbReference>
<dbReference type="InterPro" id="IPR001214">
    <property type="entry name" value="SET_dom"/>
</dbReference>